<sequence length="118" mass="13390">MQRHLTMGFYSALCLSLLILVSTVFCEERSRDVVREEPPEDIPEEPGGFDTAEIEEKTMVPSSFEDLNNLENDSISASESLSLQIVTNETEYIYFNNIGNSSLQKSEYITHNRAFSDN</sequence>
<evidence type="ECO:0000313" key="2">
    <source>
        <dbReference type="EMBL" id="CAL4214771.1"/>
    </source>
</evidence>
<accession>A0AAV2SQX7</accession>
<reference evidence="2 3" key="1">
    <citation type="submission" date="2024-05" db="EMBL/GenBank/DDBJ databases">
        <authorList>
            <person name="Wallberg A."/>
        </authorList>
    </citation>
    <scope>NUCLEOTIDE SEQUENCE [LARGE SCALE GENOMIC DNA]</scope>
</reference>
<proteinExistence type="predicted"/>
<gene>
    <name evidence="2" type="ORF">MNOR_LOCUS38650</name>
</gene>
<organism evidence="2 3">
    <name type="scientific">Meganyctiphanes norvegica</name>
    <name type="common">Northern krill</name>
    <name type="synonym">Thysanopoda norvegica</name>
    <dbReference type="NCBI Taxonomy" id="48144"/>
    <lineage>
        <taxon>Eukaryota</taxon>
        <taxon>Metazoa</taxon>
        <taxon>Ecdysozoa</taxon>
        <taxon>Arthropoda</taxon>
        <taxon>Crustacea</taxon>
        <taxon>Multicrustacea</taxon>
        <taxon>Malacostraca</taxon>
        <taxon>Eumalacostraca</taxon>
        <taxon>Eucarida</taxon>
        <taxon>Euphausiacea</taxon>
        <taxon>Euphausiidae</taxon>
        <taxon>Meganyctiphanes</taxon>
    </lineage>
</organism>
<evidence type="ECO:0000313" key="3">
    <source>
        <dbReference type="Proteomes" id="UP001497623"/>
    </source>
</evidence>
<dbReference type="AlphaFoldDB" id="A0AAV2SQX7"/>
<keyword evidence="3" id="KW-1185">Reference proteome</keyword>
<feature type="signal peptide" evidence="1">
    <location>
        <begin position="1"/>
        <end position="26"/>
    </location>
</feature>
<dbReference type="Proteomes" id="UP001497623">
    <property type="component" value="Unassembled WGS sequence"/>
</dbReference>
<feature type="chain" id="PRO_5043595610" evidence="1">
    <location>
        <begin position="27"/>
        <end position="118"/>
    </location>
</feature>
<comment type="caution">
    <text evidence="2">The sequence shown here is derived from an EMBL/GenBank/DDBJ whole genome shotgun (WGS) entry which is preliminary data.</text>
</comment>
<evidence type="ECO:0000256" key="1">
    <source>
        <dbReference type="SAM" id="SignalP"/>
    </source>
</evidence>
<name>A0AAV2SQX7_MEGNR</name>
<dbReference type="EMBL" id="CAXKWB010090239">
    <property type="protein sequence ID" value="CAL4214771.1"/>
    <property type="molecule type" value="Genomic_DNA"/>
</dbReference>
<keyword evidence="1" id="KW-0732">Signal</keyword>
<feature type="non-terminal residue" evidence="2">
    <location>
        <position position="118"/>
    </location>
</feature>
<protein>
    <submittedName>
        <fullName evidence="2">Uncharacterized protein</fullName>
    </submittedName>
</protein>